<evidence type="ECO:0000256" key="3">
    <source>
        <dbReference type="PROSITE-ProRule" id="PRU00169"/>
    </source>
</evidence>
<dbReference type="SMART" id="SM00421">
    <property type="entry name" value="HTH_LUXR"/>
    <property type="match status" value="1"/>
</dbReference>
<dbReference type="AlphaFoldDB" id="A0A858RJM1"/>
<sequence length="222" mass="24871">MSESSSVVRIVIVDDHPMVRERLAEVINREADMKVCGEAEDRAGALELIGKEAPTLAIVDLSLRRSNGLDLIKDLRVMYPDVRVLVVSMQEENLYAERVIRAGAHGYITKQEATRKILEAIRQVLDGKVFLSEALSAEMLSRMVGKPKTTPGISFELLTDRELQVFDLVGQGFGTRQIAEQLGVDVKTIETYRARIKDKLELKDASELLRKAIAWKLDHPTT</sequence>
<dbReference type="GO" id="GO:0000160">
    <property type="term" value="P:phosphorelay signal transduction system"/>
    <property type="evidence" value="ECO:0007669"/>
    <property type="project" value="InterPro"/>
</dbReference>
<dbReference type="InterPro" id="IPR039420">
    <property type="entry name" value="WalR-like"/>
</dbReference>
<accession>A0A858RJM1</accession>
<evidence type="ECO:0000313" key="7">
    <source>
        <dbReference type="Proteomes" id="UP000501812"/>
    </source>
</evidence>
<dbReference type="Pfam" id="PF00072">
    <property type="entry name" value="Response_reg"/>
    <property type="match status" value="1"/>
</dbReference>
<evidence type="ECO:0000313" key="6">
    <source>
        <dbReference type="EMBL" id="QJE97117.1"/>
    </source>
</evidence>
<dbReference type="SUPFAM" id="SSF46894">
    <property type="entry name" value="C-terminal effector domain of the bipartite response regulators"/>
    <property type="match status" value="1"/>
</dbReference>
<dbReference type="CDD" id="cd06170">
    <property type="entry name" value="LuxR_C_like"/>
    <property type="match status" value="1"/>
</dbReference>
<dbReference type="SMART" id="SM00448">
    <property type="entry name" value="REC"/>
    <property type="match status" value="1"/>
</dbReference>
<dbReference type="PANTHER" id="PTHR43214:SF43">
    <property type="entry name" value="TWO-COMPONENT RESPONSE REGULATOR"/>
    <property type="match status" value="1"/>
</dbReference>
<dbReference type="PRINTS" id="PR00038">
    <property type="entry name" value="HTHLUXR"/>
</dbReference>
<feature type="modified residue" description="4-aspartylphosphate" evidence="3">
    <location>
        <position position="60"/>
    </location>
</feature>
<dbReference type="KEGG" id="luo:HHL09_15420"/>
<dbReference type="InterPro" id="IPR011006">
    <property type="entry name" value="CheY-like_superfamily"/>
</dbReference>
<dbReference type="PANTHER" id="PTHR43214">
    <property type="entry name" value="TWO-COMPONENT RESPONSE REGULATOR"/>
    <property type="match status" value="1"/>
</dbReference>
<dbReference type="PROSITE" id="PS50110">
    <property type="entry name" value="RESPONSE_REGULATORY"/>
    <property type="match status" value="1"/>
</dbReference>
<dbReference type="Proteomes" id="UP000501812">
    <property type="component" value="Chromosome"/>
</dbReference>
<keyword evidence="2" id="KW-0238">DNA-binding</keyword>
<evidence type="ECO:0000259" key="5">
    <source>
        <dbReference type="PROSITE" id="PS50110"/>
    </source>
</evidence>
<evidence type="ECO:0000256" key="1">
    <source>
        <dbReference type="ARBA" id="ARBA00022553"/>
    </source>
</evidence>
<dbReference type="InterPro" id="IPR058245">
    <property type="entry name" value="NreC/VraR/RcsB-like_REC"/>
</dbReference>
<dbReference type="PROSITE" id="PS50043">
    <property type="entry name" value="HTH_LUXR_2"/>
    <property type="match status" value="1"/>
</dbReference>
<evidence type="ECO:0000259" key="4">
    <source>
        <dbReference type="PROSITE" id="PS50043"/>
    </source>
</evidence>
<organism evidence="6 7">
    <name type="scientific">Luteolibacter luteus</name>
    <dbReference type="NCBI Taxonomy" id="2728835"/>
    <lineage>
        <taxon>Bacteria</taxon>
        <taxon>Pseudomonadati</taxon>
        <taxon>Verrucomicrobiota</taxon>
        <taxon>Verrucomicrobiia</taxon>
        <taxon>Verrucomicrobiales</taxon>
        <taxon>Verrucomicrobiaceae</taxon>
        <taxon>Luteolibacter</taxon>
    </lineage>
</organism>
<dbReference type="CDD" id="cd17535">
    <property type="entry name" value="REC_NarL-like"/>
    <property type="match status" value="1"/>
</dbReference>
<gene>
    <name evidence="6" type="ORF">HHL09_15420</name>
</gene>
<keyword evidence="1 3" id="KW-0597">Phosphoprotein</keyword>
<dbReference type="InterPro" id="IPR001789">
    <property type="entry name" value="Sig_transdc_resp-reg_receiver"/>
</dbReference>
<keyword evidence="7" id="KW-1185">Reference proteome</keyword>
<dbReference type="Pfam" id="PF00196">
    <property type="entry name" value="GerE"/>
    <property type="match status" value="1"/>
</dbReference>
<reference evidence="6 7" key="1">
    <citation type="submission" date="2020-04" db="EMBL/GenBank/DDBJ databases">
        <title>Luteolibacter sp. G-1-1-1 isolated from soil.</title>
        <authorList>
            <person name="Dahal R.H."/>
        </authorList>
    </citation>
    <scope>NUCLEOTIDE SEQUENCE [LARGE SCALE GENOMIC DNA]</scope>
    <source>
        <strain evidence="6 7">G-1-1-1</strain>
    </source>
</reference>
<dbReference type="InterPro" id="IPR016032">
    <property type="entry name" value="Sig_transdc_resp-reg_C-effctor"/>
</dbReference>
<dbReference type="GO" id="GO:0006355">
    <property type="term" value="P:regulation of DNA-templated transcription"/>
    <property type="evidence" value="ECO:0007669"/>
    <property type="project" value="InterPro"/>
</dbReference>
<dbReference type="InterPro" id="IPR000792">
    <property type="entry name" value="Tscrpt_reg_LuxR_C"/>
</dbReference>
<dbReference type="GO" id="GO:0003677">
    <property type="term" value="F:DNA binding"/>
    <property type="evidence" value="ECO:0007669"/>
    <property type="project" value="UniProtKB-KW"/>
</dbReference>
<dbReference type="PROSITE" id="PS00622">
    <property type="entry name" value="HTH_LUXR_1"/>
    <property type="match status" value="1"/>
</dbReference>
<protein>
    <submittedName>
        <fullName evidence="6">Response regulator transcription factor</fullName>
    </submittedName>
</protein>
<dbReference type="Gene3D" id="3.40.50.2300">
    <property type="match status" value="1"/>
</dbReference>
<feature type="domain" description="Response regulatory" evidence="5">
    <location>
        <begin position="9"/>
        <end position="125"/>
    </location>
</feature>
<dbReference type="SUPFAM" id="SSF52172">
    <property type="entry name" value="CheY-like"/>
    <property type="match status" value="1"/>
</dbReference>
<feature type="domain" description="HTH luxR-type" evidence="4">
    <location>
        <begin position="151"/>
        <end position="216"/>
    </location>
</feature>
<name>A0A858RJM1_9BACT</name>
<dbReference type="RefSeq" id="WP_169455517.1">
    <property type="nucleotide sequence ID" value="NZ_CP051774.1"/>
</dbReference>
<evidence type="ECO:0000256" key="2">
    <source>
        <dbReference type="ARBA" id="ARBA00023125"/>
    </source>
</evidence>
<proteinExistence type="predicted"/>
<dbReference type="EMBL" id="CP051774">
    <property type="protein sequence ID" value="QJE97117.1"/>
    <property type="molecule type" value="Genomic_DNA"/>
</dbReference>